<dbReference type="Proteomes" id="UP000195321">
    <property type="component" value="Unassembled WGS sequence"/>
</dbReference>
<name>A0A1Y3M856_9BACI</name>
<dbReference type="AlphaFoldDB" id="A0A1Y3M856"/>
<accession>A0A1Y3M856</accession>
<organism evidence="1 2">
    <name type="scientific">Bacillus pseudomycoides</name>
    <dbReference type="NCBI Taxonomy" id="64104"/>
    <lineage>
        <taxon>Bacteria</taxon>
        <taxon>Bacillati</taxon>
        <taxon>Bacillota</taxon>
        <taxon>Bacilli</taxon>
        <taxon>Bacillales</taxon>
        <taxon>Bacillaceae</taxon>
        <taxon>Bacillus</taxon>
        <taxon>Bacillus cereus group</taxon>
    </lineage>
</organism>
<evidence type="ECO:0000313" key="1">
    <source>
        <dbReference type="EMBL" id="OUM46598.1"/>
    </source>
</evidence>
<reference evidence="1 2" key="1">
    <citation type="submission" date="2017-02" db="EMBL/GenBank/DDBJ databases">
        <title>Bacillus pseudomycoides isolate FSL K6-0042.</title>
        <authorList>
            <person name="Kovac J."/>
        </authorList>
    </citation>
    <scope>NUCLEOTIDE SEQUENCE [LARGE SCALE GENOMIC DNA]</scope>
    <source>
        <strain evidence="1 2">FSL K6-0042</strain>
    </source>
</reference>
<evidence type="ECO:0000313" key="2">
    <source>
        <dbReference type="Proteomes" id="UP000195321"/>
    </source>
</evidence>
<dbReference type="RefSeq" id="WP_016115868.1">
    <property type="nucleotide sequence ID" value="NZ_CP189809.1"/>
</dbReference>
<sequence>MVNLEDFYNKLGIDRKNPPERINHKMNIFPTLHTFCCEENTEEKVVDCTKITSIFHGSYEDFSVLDAFEKTKHFDEWKEYLKNPEYYKKYLQSPPAIRAKLKGRSGYERDSIFLTEYKGHFYVINGNNRVLFAKVINSPVYATVTVYKHVPERVTLFEAAKELGLHLENFPDKPEKTYVYLTRLFDFNEKPIFQQSFEEFGTLKDLSDFLYLYTKIPVKPAATKKLFSGMLTSIKASRDKKEFITELCKYSEEHNLLYRTYDCFIVNYDMYVENKTKSLSPSVHS</sequence>
<dbReference type="EMBL" id="MWPX01000040">
    <property type="protein sequence ID" value="OUM46598.1"/>
    <property type="molecule type" value="Genomic_DNA"/>
</dbReference>
<proteinExistence type="predicted"/>
<gene>
    <name evidence="1" type="ORF">BW425_22845</name>
</gene>
<protein>
    <submittedName>
        <fullName evidence="1">Uncharacterized protein</fullName>
    </submittedName>
</protein>
<comment type="caution">
    <text evidence="1">The sequence shown here is derived from an EMBL/GenBank/DDBJ whole genome shotgun (WGS) entry which is preliminary data.</text>
</comment>